<evidence type="ECO:0000256" key="1">
    <source>
        <dbReference type="ARBA" id="ARBA00004123"/>
    </source>
</evidence>
<evidence type="ECO:0000256" key="4">
    <source>
        <dbReference type="ARBA" id="ARBA00023163"/>
    </source>
</evidence>
<dbReference type="Gene3D" id="2.40.330.10">
    <property type="entry name" value="DNA-binding pseudobarrel domain"/>
    <property type="match status" value="1"/>
</dbReference>
<sequence>MDAPCTILNLFFHQIFAKYRDSFDPPYYNQQTPLSIQNFLILEKERMERNGYGMLAENPIAATKEGGDFTAAPAEVSRRRKPVMKKDKCFIKKKRVSDSDDAYVPPPLPPNIDISKYNVLTRAENTITERGRLAFLFYKKLHKSDVNSIGRIVLPKKPAEAHLPVLLKNDSVILQMNDLNTGDEWSFKFRYWPNNRSRMYVLEGTGSFTKKHGLEADDYILLYQDLVDQNYLIRAIRNGYEEEYEKEATEVEGNKAIEKDDANLMNQAVAGGLEFNYNLPNTDQPTNFPNMDGYGGDGGWSLMNDDCDIYFNEIINSFSSSWDDEFMYPPPIQQITSFENLSSEDLSQV</sequence>
<keyword evidence="4" id="KW-0804">Transcription</keyword>
<dbReference type="PANTHER" id="PTHR31140:SF73">
    <property type="entry name" value="B3 DOMAIN-CONTAINING TRANSCRIPTION FACTOR FUS3"/>
    <property type="match status" value="1"/>
</dbReference>
<dbReference type="PANTHER" id="PTHR31140">
    <property type="entry name" value="B3 DOMAIN-CONTAINING TRANSCRIPTION FACTOR ABI3"/>
    <property type="match status" value="1"/>
</dbReference>
<dbReference type="SMART" id="SM01019">
    <property type="entry name" value="B3"/>
    <property type="match status" value="1"/>
</dbReference>
<evidence type="ECO:0000256" key="2">
    <source>
        <dbReference type="ARBA" id="ARBA00023015"/>
    </source>
</evidence>
<dbReference type="SUPFAM" id="SSF101936">
    <property type="entry name" value="DNA-binding pseudobarrel domain"/>
    <property type="match status" value="1"/>
</dbReference>
<dbReference type="GO" id="GO:0003700">
    <property type="term" value="F:DNA-binding transcription factor activity"/>
    <property type="evidence" value="ECO:0007669"/>
    <property type="project" value="InterPro"/>
</dbReference>
<dbReference type="AlphaFoldDB" id="A0A9R1WFN5"/>
<accession>A0A9R1WFN5</accession>
<keyword evidence="3" id="KW-0238">DNA-binding</keyword>
<dbReference type="InterPro" id="IPR003340">
    <property type="entry name" value="B3_DNA-bd"/>
</dbReference>
<evidence type="ECO:0000259" key="6">
    <source>
        <dbReference type="PROSITE" id="PS50863"/>
    </source>
</evidence>
<feature type="domain" description="TF-B3" evidence="6">
    <location>
        <begin position="137"/>
        <end position="239"/>
    </location>
</feature>
<evidence type="ECO:0000313" key="8">
    <source>
        <dbReference type="Proteomes" id="UP000235145"/>
    </source>
</evidence>
<evidence type="ECO:0000313" key="7">
    <source>
        <dbReference type="EMBL" id="KAJ0221393.1"/>
    </source>
</evidence>
<dbReference type="GO" id="GO:0003677">
    <property type="term" value="F:DNA binding"/>
    <property type="evidence" value="ECO:0007669"/>
    <property type="project" value="UniProtKB-KW"/>
</dbReference>
<keyword evidence="5" id="KW-0539">Nucleus</keyword>
<dbReference type="CDD" id="cd10017">
    <property type="entry name" value="B3_DNA"/>
    <property type="match status" value="1"/>
</dbReference>
<dbReference type="InterPro" id="IPR044800">
    <property type="entry name" value="LEC2-like"/>
</dbReference>
<dbReference type="PROSITE" id="PS50863">
    <property type="entry name" value="B3"/>
    <property type="match status" value="1"/>
</dbReference>
<dbReference type="Pfam" id="PF02362">
    <property type="entry name" value="B3"/>
    <property type="match status" value="1"/>
</dbReference>
<keyword evidence="8" id="KW-1185">Reference proteome</keyword>
<gene>
    <name evidence="7" type="ORF">LSAT_V11C200084990</name>
</gene>
<proteinExistence type="predicted"/>
<protein>
    <recommendedName>
        <fullName evidence="6">TF-B3 domain-containing protein</fullName>
    </recommendedName>
</protein>
<dbReference type="Proteomes" id="UP000235145">
    <property type="component" value="Unassembled WGS sequence"/>
</dbReference>
<dbReference type="EMBL" id="NBSK02000002">
    <property type="protein sequence ID" value="KAJ0221393.1"/>
    <property type="molecule type" value="Genomic_DNA"/>
</dbReference>
<evidence type="ECO:0000256" key="3">
    <source>
        <dbReference type="ARBA" id="ARBA00023125"/>
    </source>
</evidence>
<comment type="caution">
    <text evidence="7">The sequence shown here is derived from an EMBL/GenBank/DDBJ whole genome shotgun (WGS) entry which is preliminary data.</text>
</comment>
<reference evidence="7 8" key="1">
    <citation type="journal article" date="2017" name="Nat. Commun.">
        <title>Genome assembly with in vitro proximity ligation data and whole-genome triplication in lettuce.</title>
        <authorList>
            <person name="Reyes-Chin-Wo S."/>
            <person name="Wang Z."/>
            <person name="Yang X."/>
            <person name="Kozik A."/>
            <person name="Arikit S."/>
            <person name="Song C."/>
            <person name="Xia L."/>
            <person name="Froenicke L."/>
            <person name="Lavelle D.O."/>
            <person name="Truco M.J."/>
            <person name="Xia R."/>
            <person name="Zhu S."/>
            <person name="Xu C."/>
            <person name="Xu H."/>
            <person name="Xu X."/>
            <person name="Cox K."/>
            <person name="Korf I."/>
            <person name="Meyers B.C."/>
            <person name="Michelmore R.W."/>
        </authorList>
    </citation>
    <scope>NUCLEOTIDE SEQUENCE [LARGE SCALE GENOMIC DNA]</scope>
    <source>
        <strain evidence="8">cv. Salinas</strain>
        <tissue evidence="7">Seedlings</tissue>
    </source>
</reference>
<organism evidence="7 8">
    <name type="scientific">Lactuca sativa</name>
    <name type="common">Garden lettuce</name>
    <dbReference type="NCBI Taxonomy" id="4236"/>
    <lineage>
        <taxon>Eukaryota</taxon>
        <taxon>Viridiplantae</taxon>
        <taxon>Streptophyta</taxon>
        <taxon>Embryophyta</taxon>
        <taxon>Tracheophyta</taxon>
        <taxon>Spermatophyta</taxon>
        <taxon>Magnoliopsida</taxon>
        <taxon>eudicotyledons</taxon>
        <taxon>Gunneridae</taxon>
        <taxon>Pentapetalae</taxon>
        <taxon>asterids</taxon>
        <taxon>campanulids</taxon>
        <taxon>Asterales</taxon>
        <taxon>Asteraceae</taxon>
        <taxon>Cichorioideae</taxon>
        <taxon>Cichorieae</taxon>
        <taxon>Lactucinae</taxon>
        <taxon>Lactuca</taxon>
    </lineage>
</organism>
<name>A0A9R1WFN5_LACSA</name>
<keyword evidence="2" id="KW-0805">Transcription regulation</keyword>
<evidence type="ECO:0000256" key="5">
    <source>
        <dbReference type="ARBA" id="ARBA00023242"/>
    </source>
</evidence>
<dbReference type="GO" id="GO:0005634">
    <property type="term" value="C:nucleus"/>
    <property type="evidence" value="ECO:0007669"/>
    <property type="project" value="UniProtKB-SubCell"/>
</dbReference>
<dbReference type="InterPro" id="IPR015300">
    <property type="entry name" value="DNA-bd_pseudobarrel_sf"/>
</dbReference>
<comment type="subcellular location">
    <subcellularLocation>
        <location evidence="1">Nucleus</location>
    </subcellularLocation>
</comment>